<name>A0A4R5L307_9BURK</name>
<dbReference type="Proteomes" id="UP000295606">
    <property type="component" value="Unassembled WGS sequence"/>
</dbReference>
<dbReference type="RefSeq" id="WP_133190873.1">
    <property type="nucleotide sequence ID" value="NZ_SMOD01000083.1"/>
</dbReference>
<accession>A0A4R5L307</accession>
<proteinExistence type="predicted"/>
<protein>
    <submittedName>
        <fullName evidence="1">Uncharacterized protein</fullName>
    </submittedName>
</protein>
<dbReference type="OrthoDB" id="9115345at2"/>
<gene>
    <name evidence="1" type="ORF">E1N52_41950</name>
</gene>
<comment type="caution">
    <text evidence="1">The sequence shown here is derived from an EMBL/GenBank/DDBJ whole genome shotgun (WGS) entry which is preliminary data.</text>
</comment>
<dbReference type="AlphaFoldDB" id="A0A4R5L307"/>
<evidence type="ECO:0000313" key="1">
    <source>
        <dbReference type="EMBL" id="TDG02022.1"/>
    </source>
</evidence>
<dbReference type="EMBL" id="SMOD01000083">
    <property type="protein sequence ID" value="TDG02022.1"/>
    <property type="molecule type" value="Genomic_DNA"/>
</dbReference>
<reference evidence="1 2" key="1">
    <citation type="submission" date="2019-03" db="EMBL/GenBank/DDBJ databases">
        <title>Paraburkholderia sp. isolated from native Mimosa gymnas in Guartela State Park, Brazil.</title>
        <authorList>
            <person name="Paulitsch F."/>
            <person name="Hungria M."/>
            <person name="Delamuta J.R.M."/>
            <person name="Ribeiro R.A."/>
            <person name="Dall'Agnol R."/>
            <person name="Silva J.S.B."/>
        </authorList>
    </citation>
    <scope>NUCLEOTIDE SEQUENCE [LARGE SCALE GENOMIC DNA]</scope>
    <source>
        <strain evidence="1 2">CNPSo 3008</strain>
    </source>
</reference>
<sequence length="78" mass="8849">MKRSKSGTLGREVAGLHTFHLQPTADPRGWLHRHFLHARGQTWNAWCAIASGMQENGCYVISPLLLPPRLLWMDFPAI</sequence>
<organism evidence="1 2">
    <name type="scientific">Paraburkholderia guartelaensis</name>
    <dbReference type="NCBI Taxonomy" id="2546446"/>
    <lineage>
        <taxon>Bacteria</taxon>
        <taxon>Pseudomonadati</taxon>
        <taxon>Pseudomonadota</taxon>
        <taxon>Betaproteobacteria</taxon>
        <taxon>Burkholderiales</taxon>
        <taxon>Burkholderiaceae</taxon>
        <taxon>Paraburkholderia</taxon>
    </lineage>
</organism>
<evidence type="ECO:0000313" key="2">
    <source>
        <dbReference type="Proteomes" id="UP000295606"/>
    </source>
</evidence>